<dbReference type="AlphaFoldDB" id="A0A1B2JIF1"/>
<dbReference type="EMBL" id="CP014587">
    <property type="protein sequence ID" value="ANZ77824.1"/>
    <property type="molecule type" value="Genomic_DNA"/>
</dbReference>
<sequence length="142" mass="15495">MIDYLAWGGWLHNKGPRSLQLLELAYGITGNKKVRTTQIGYAHIWPSLNKTLTRIKNSITTVVVNVVQNYTSGRQHGVINVCISEEAILGSSQFIGFTGTADRLRVLTGTDCKLPISQKIVMINANGSHGGNGIDIRDAVVF</sequence>
<evidence type="ECO:0000313" key="1">
    <source>
        <dbReference type="EMBL" id="ANZ77767.1"/>
    </source>
</evidence>
<gene>
    <name evidence="2" type="ORF">ATY40_BA7504360</name>
    <name evidence="1" type="ORF">ATY40_BA7504422</name>
</gene>
<evidence type="ECO:0000313" key="3">
    <source>
        <dbReference type="Proteomes" id="UP000094565"/>
    </source>
</evidence>
<keyword evidence="3" id="KW-1185">Reference proteome</keyword>
<accession>A0A1B2JIF1</accession>
<reference evidence="2 3" key="1">
    <citation type="submission" date="2016-02" db="EMBL/GenBank/DDBJ databases">
        <title>Comparative genomic and transcriptomic foundation for Pichia pastoris.</title>
        <authorList>
            <person name="Love K.R."/>
            <person name="Shah K.A."/>
            <person name="Whittaker C.A."/>
            <person name="Wu J."/>
            <person name="Bartlett M.C."/>
            <person name="Ma D."/>
            <person name="Leeson R.L."/>
            <person name="Priest M."/>
            <person name="Young S.K."/>
            <person name="Love J.C."/>
        </authorList>
    </citation>
    <scope>NUCLEOTIDE SEQUENCE [LARGE SCALE GENOMIC DNA]</scope>
    <source>
        <strain evidence="2 3">ATCC 28485</strain>
    </source>
</reference>
<dbReference type="EMBL" id="CP014587">
    <property type="protein sequence ID" value="ANZ77767.1"/>
    <property type="molecule type" value="Genomic_DNA"/>
</dbReference>
<name>A0A1B2JIF1_PICPA</name>
<protein>
    <submittedName>
        <fullName evidence="2">BA75_04360T0</fullName>
    </submittedName>
    <submittedName>
        <fullName evidence="1">BA75_04422T0</fullName>
    </submittedName>
</protein>
<dbReference type="Proteomes" id="UP000094565">
    <property type="component" value="Chromosome 4"/>
</dbReference>
<organism evidence="2 3">
    <name type="scientific">Komagataella pastoris</name>
    <name type="common">Yeast</name>
    <name type="synonym">Pichia pastoris</name>
    <dbReference type="NCBI Taxonomy" id="4922"/>
    <lineage>
        <taxon>Eukaryota</taxon>
        <taxon>Fungi</taxon>
        <taxon>Dikarya</taxon>
        <taxon>Ascomycota</taxon>
        <taxon>Saccharomycotina</taxon>
        <taxon>Pichiomycetes</taxon>
        <taxon>Pichiales</taxon>
        <taxon>Pichiaceae</taxon>
        <taxon>Komagataella</taxon>
    </lineage>
</organism>
<evidence type="ECO:0000313" key="2">
    <source>
        <dbReference type="EMBL" id="ANZ77824.1"/>
    </source>
</evidence>
<proteinExistence type="predicted"/>